<dbReference type="Proteomes" id="UP001140560">
    <property type="component" value="Unassembled WGS sequence"/>
</dbReference>
<feature type="compositionally biased region" description="Basic and acidic residues" evidence="1">
    <location>
        <begin position="362"/>
        <end position="373"/>
    </location>
</feature>
<proteinExistence type="predicted"/>
<evidence type="ECO:0000313" key="2">
    <source>
        <dbReference type="EMBL" id="KAJ4368924.1"/>
    </source>
</evidence>
<name>A0A9W9CKT9_9PLEO</name>
<dbReference type="EMBL" id="JAPEUY010000010">
    <property type="protein sequence ID" value="KAJ4368924.1"/>
    <property type="molecule type" value="Genomic_DNA"/>
</dbReference>
<protein>
    <submittedName>
        <fullName evidence="2">Uncharacterized protein</fullName>
    </submittedName>
</protein>
<feature type="compositionally biased region" description="Basic and acidic residues" evidence="1">
    <location>
        <begin position="138"/>
        <end position="156"/>
    </location>
</feature>
<feature type="region of interest" description="Disordered" evidence="1">
    <location>
        <begin position="138"/>
        <end position="160"/>
    </location>
</feature>
<dbReference type="OrthoDB" id="3675419at2759"/>
<dbReference type="AlphaFoldDB" id="A0A9W9CKT9"/>
<comment type="caution">
    <text evidence="2">The sequence shown here is derived from an EMBL/GenBank/DDBJ whole genome shotgun (WGS) entry which is preliminary data.</text>
</comment>
<feature type="region of interest" description="Disordered" evidence="1">
    <location>
        <begin position="306"/>
        <end position="390"/>
    </location>
</feature>
<feature type="region of interest" description="Disordered" evidence="1">
    <location>
        <begin position="237"/>
        <end position="258"/>
    </location>
</feature>
<evidence type="ECO:0000256" key="1">
    <source>
        <dbReference type="SAM" id="MobiDB-lite"/>
    </source>
</evidence>
<evidence type="ECO:0000313" key="3">
    <source>
        <dbReference type="Proteomes" id="UP001140560"/>
    </source>
</evidence>
<keyword evidence="3" id="KW-1185">Reference proteome</keyword>
<organism evidence="2 3">
    <name type="scientific">Neocucurbitaria cava</name>
    <dbReference type="NCBI Taxonomy" id="798079"/>
    <lineage>
        <taxon>Eukaryota</taxon>
        <taxon>Fungi</taxon>
        <taxon>Dikarya</taxon>
        <taxon>Ascomycota</taxon>
        <taxon>Pezizomycotina</taxon>
        <taxon>Dothideomycetes</taxon>
        <taxon>Pleosporomycetidae</taxon>
        <taxon>Pleosporales</taxon>
        <taxon>Pleosporineae</taxon>
        <taxon>Cucurbitariaceae</taxon>
        <taxon>Neocucurbitaria</taxon>
    </lineage>
</organism>
<reference evidence="2" key="1">
    <citation type="submission" date="2022-10" db="EMBL/GenBank/DDBJ databases">
        <title>Tapping the CABI collections for fungal endophytes: first genome assemblies for Collariella, Neodidymelliopsis, Ascochyta clinopodiicola, Didymella pomorum, Didymosphaeria variabile, Neocosmospora piperis and Neocucurbitaria cava.</title>
        <authorList>
            <person name="Hill R."/>
        </authorList>
    </citation>
    <scope>NUCLEOTIDE SEQUENCE</scope>
    <source>
        <strain evidence="2">IMI 356814</strain>
    </source>
</reference>
<gene>
    <name evidence="2" type="ORF">N0V83_006006</name>
</gene>
<sequence length="429" mass="49267">MAEQLTSVPWSNNARKESLPQYPYIFRRVYFCGHPDEFIEVSRLPNYERLTHTLITLSDYDQCAKVRKSRQVYTLERCRRCALEHRQRHLESRRQSEKGTIRPITTYQGEVVRLEQTANRVKNGFELALMRFEKGYGAKQENEPHARVPESEHEGDWPLLEGSDGSVYGRALRFIGRPGDVQELSKNLADLMNPLRIYGGTHENIQASSEPGIIEEDHQRKYSKLRSLEDHIHTSDIDLQTPIRGEDQRETTGGSASQDIISQLLEEVTQCEYDYHDLDTPLSRFSSSSSNYFKETKPWWKLGKQPREDLQQEPKSPPNPHLHSIKGSLKIWKKHKKSASTSSEDKNRRWRSAGVQGLDGTRYSDEIVRESSKSLDLPRPGIARSDTVGEGKASELSFEIHRPFQRQASATVITNGATFSTVKEDAERR</sequence>
<accession>A0A9W9CKT9</accession>